<keyword evidence="3" id="KW-1185">Reference proteome</keyword>
<name>A0AAN8UMX3_9MAGN</name>
<evidence type="ECO:0000313" key="3">
    <source>
        <dbReference type="Proteomes" id="UP001370490"/>
    </source>
</evidence>
<feature type="region of interest" description="Disordered" evidence="1">
    <location>
        <begin position="20"/>
        <end position="60"/>
    </location>
</feature>
<proteinExistence type="predicted"/>
<comment type="caution">
    <text evidence="2">The sequence shown here is derived from an EMBL/GenBank/DDBJ whole genome shotgun (WGS) entry which is preliminary data.</text>
</comment>
<evidence type="ECO:0000313" key="2">
    <source>
        <dbReference type="EMBL" id="KAK6913002.1"/>
    </source>
</evidence>
<dbReference type="AlphaFoldDB" id="A0AAN8UMX3"/>
<feature type="non-terminal residue" evidence="2">
    <location>
        <position position="60"/>
    </location>
</feature>
<evidence type="ECO:0000256" key="1">
    <source>
        <dbReference type="SAM" id="MobiDB-lite"/>
    </source>
</evidence>
<sequence length="60" mass="6603">MGLHNFGCRCTTEVLCKTDPVLNDGQSGSDPSRKAIIEGERRRLIEKDVAQHEDDDDGSS</sequence>
<protein>
    <submittedName>
        <fullName evidence="2">Uncharacterized protein</fullName>
    </submittedName>
</protein>
<dbReference type="Proteomes" id="UP001370490">
    <property type="component" value="Unassembled WGS sequence"/>
</dbReference>
<organism evidence="2 3">
    <name type="scientific">Dillenia turbinata</name>
    <dbReference type="NCBI Taxonomy" id="194707"/>
    <lineage>
        <taxon>Eukaryota</taxon>
        <taxon>Viridiplantae</taxon>
        <taxon>Streptophyta</taxon>
        <taxon>Embryophyta</taxon>
        <taxon>Tracheophyta</taxon>
        <taxon>Spermatophyta</taxon>
        <taxon>Magnoliopsida</taxon>
        <taxon>eudicotyledons</taxon>
        <taxon>Gunneridae</taxon>
        <taxon>Pentapetalae</taxon>
        <taxon>Dilleniales</taxon>
        <taxon>Dilleniaceae</taxon>
        <taxon>Dillenia</taxon>
    </lineage>
</organism>
<reference evidence="2 3" key="1">
    <citation type="submission" date="2023-12" db="EMBL/GenBank/DDBJ databases">
        <title>A high-quality genome assembly for Dillenia turbinata (Dilleniales).</title>
        <authorList>
            <person name="Chanderbali A."/>
        </authorList>
    </citation>
    <scope>NUCLEOTIDE SEQUENCE [LARGE SCALE GENOMIC DNA]</scope>
    <source>
        <strain evidence="2">LSX21</strain>
        <tissue evidence="2">Leaf</tissue>
    </source>
</reference>
<accession>A0AAN8UMX3</accession>
<dbReference type="EMBL" id="JBAMMX010000027">
    <property type="protein sequence ID" value="KAK6913002.1"/>
    <property type="molecule type" value="Genomic_DNA"/>
</dbReference>
<feature type="compositionally biased region" description="Basic and acidic residues" evidence="1">
    <location>
        <begin position="31"/>
        <end position="52"/>
    </location>
</feature>
<gene>
    <name evidence="2" type="ORF">RJ641_022603</name>
</gene>